<feature type="compositionally biased region" description="Basic and acidic residues" evidence="7">
    <location>
        <begin position="694"/>
        <end position="707"/>
    </location>
</feature>
<gene>
    <name evidence="8" type="ORF">PVAP13_9KG484300</name>
</gene>
<evidence type="ECO:0000256" key="5">
    <source>
        <dbReference type="ARBA" id="ARBA00023121"/>
    </source>
</evidence>
<evidence type="ECO:0000256" key="4">
    <source>
        <dbReference type="ARBA" id="ARBA00022927"/>
    </source>
</evidence>
<feature type="region of interest" description="Disordered" evidence="7">
    <location>
        <begin position="597"/>
        <end position="640"/>
    </location>
</feature>
<evidence type="ECO:0000256" key="1">
    <source>
        <dbReference type="ARBA" id="ARBA00004469"/>
    </source>
</evidence>
<feature type="compositionally biased region" description="Polar residues" evidence="7">
    <location>
        <begin position="845"/>
        <end position="854"/>
    </location>
</feature>
<dbReference type="GO" id="GO:0015031">
    <property type="term" value="P:protein transport"/>
    <property type="evidence" value="ECO:0007669"/>
    <property type="project" value="UniProtKB-KW"/>
</dbReference>
<evidence type="ECO:0000256" key="6">
    <source>
        <dbReference type="ARBA" id="ARBA00023136"/>
    </source>
</evidence>
<dbReference type="GO" id="GO:0031901">
    <property type="term" value="C:early endosome membrane"/>
    <property type="evidence" value="ECO:0007669"/>
    <property type="project" value="UniProtKB-SubCell"/>
</dbReference>
<dbReference type="EMBL" id="CM029053">
    <property type="protein sequence ID" value="KAG2552785.1"/>
    <property type="molecule type" value="Genomic_DNA"/>
</dbReference>
<feature type="compositionally biased region" description="Basic and acidic residues" evidence="7">
    <location>
        <begin position="792"/>
        <end position="806"/>
    </location>
</feature>
<dbReference type="PANTHER" id="PTHR20939:SF11">
    <property type="entry name" value="LD12265P"/>
    <property type="match status" value="1"/>
</dbReference>
<feature type="region of interest" description="Disordered" evidence="7">
    <location>
        <begin position="907"/>
        <end position="926"/>
    </location>
</feature>
<feature type="compositionally biased region" description="Polar residues" evidence="7">
    <location>
        <begin position="708"/>
        <end position="749"/>
    </location>
</feature>
<protein>
    <submittedName>
        <fullName evidence="8">Uncharacterized protein</fullName>
    </submittedName>
</protein>
<feature type="region of interest" description="Disordered" evidence="7">
    <location>
        <begin position="792"/>
        <end position="859"/>
    </location>
</feature>
<name>A0A8T0NWB8_PANVG</name>
<feature type="compositionally biased region" description="Basic and acidic residues" evidence="7">
    <location>
        <begin position="824"/>
        <end position="844"/>
    </location>
</feature>
<accession>A0A8T0NWB8</accession>
<keyword evidence="6" id="KW-0472">Membrane</keyword>
<proteinExistence type="predicted"/>
<sequence>MSLAKKEEVCSLRLVPRLDEPAVGVPIKKRPVLLSDRSVASSMPFSIKPPSPEREMPVSASGAACSNESFFNISKSDTNAITKGKGITDTQIQDHANRSFTRLLMTNGHRGLFNASSETPSAESATRCFPSVDESQHQNFLALDLQLPCHQNGKDSNYGSIVKEERAYQGLSGLSSAEPHNIVHVGSEINASSNSNSSDGRLPNLDLNVPLDPADSLEGLPTIHESGSGLHHHRTIQRQKAQVAAVAPISTISSGLGQNIGSTLNMSNSYGLSRKSGLADVTLDLQLKPPARPELGINWKGLVPAPELSLSLFGKPMDEPKSLSVPHALFDSEIAGSSKKGSQGTAATLGSDKVLLEKTVTLGPCNANPQDITSATVSGIDQMTSNNLVKKEPEETSQQHILKGAEKAHLLEQSVGPVSNCAESEKTDSLPQIPSKTGFDLNSHIFPNNSIHDGLDVATDNVPIPAEGLPGSSHAKTTPAVPEVGINVKHEESTGAATSPVVATVSAHSATLMEAKSLPSQSTLASPAVGLCESSRQPSVSTVCKPPASHVHAHVDTKRRPGDAHEACDALPGSSNPAAKPLLLNSRDNATIDGMSQGSAEMDCSDDEDNNTVSRFPTANKPHDGALGNGPTTKDKDDDINANNLCKELKKEHDSDMHQDCSSVTNKVNMEAADGDKCIKSKVSVVSHAGDQRRNEVFVSEKSKDKQSFNSDKTSTGSGSTELQRSTALQKSTSLTLQSTRKSPKTLDNSLEKASGPNMKSEMSPHGKQAASCNENHAKIAAVKVEHQIENEEVARHSDLQRRDSVLGEDSEVDGASSSQPHSECAKDKTASEKSEHDKSKPDSCKTSLQNESDGQLVGSHWRDLGHAYVNRNERWERFMESEREKNNGECHGSRHAFDMTNQRMTGHRGGWRGAGPCGHPRSFRGSRMRDEFADEPIGGRRHSFEDELGNLHRAPHRRQRSPPPECLMREVEIDGFHGREIPEPRLLARGRIEDILDDMMEDRVFMPRSHRHRGQGDHGFIQRERSQSPAQRRGGHVHFHRGRSPEVMPRSPPLMRTERPYLPHCRHGRVHVERGGMQRNVRRCSMEGDAFESPMHPAHLAELHAEEELAGRRKYRERGAYLRSSVSDEDETLSYPTEDDMEFAEAGGGPREHDGRFRNRMGHSRARGDQEDGYRHRGPQGWRDGDSNDSRPKRRRY</sequence>
<feature type="compositionally biased region" description="Acidic residues" evidence="7">
    <location>
        <begin position="1128"/>
        <end position="1144"/>
    </location>
</feature>
<dbReference type="PANTHER" id="PTHR20939">
    <property type="entry name" value="SORTING NEXIN 20, 21"/>
    <property type="match status" value="1"/>
</dbReference>
<dbReference type="GO" id="GO:1901981">
    <property type="term" value="F:phosphatidylinositol phosphate binding"/>
    <property type="evidence" value="ECO:0007669"/>
    <property type="project" value="TreeGrafter"/>
</dbReference>
<feature type="region of interest" description="Disordered" evidence="7">
    <location>
        <begin position="1124"/>
        <end position="1198"/>
    </location>
</feature>
<keyword evidence="3" id="KW-0967">Endosome</keyword>
<evidence type="ECO:0000313" key="9">
    <source>
        <dbReference type="Proteomes" id="UP000823388"/>
    </source>
</evidence>
<keyword evidence="2" id="KW-0813">Transport</keyword>
<evidence type="ECO:0000256" key="2">
    <source>
        <dbReference type="ARBA" id="ARBA00022448"/>
    </source>
</evidence>
<feature type="compositionally biased region" description="Basic and acidic residues" evidence="7">
    <location>
        <begin position="1015"/>
        <end position="1027"/>
    </location>
</feature>
<keyword evidence="4" id="KW-0653">Protein transport</keyword>
<dbReference type="Proteomes" id="UP000823388">
    <property type="component" value="Chromosome 9K"/>
</dbReference>
<evidence type="ECO:0000256" key="3">
    <source>
        <dbReference type="ARBA" id="ARBA00022753"/>
    </source>
</evidence>
<feature type="compositionally biased region" description="Basic and acidic residues" evidence="7">
    <location>
        <begin position="1167"/>
        <end position="1176"/>
    </location>
</feature>
<feature type="compositionally biased region" description="Basic residues" evidence="7">
    <location>
        <begin position="1034"/>
        <end position="1043"/>
    </location>
</feature>
<evidence type="ECO:0000313" key="8">
    <source>
        <dbReference type="EMBL" id="KAG2552785.1"/>
    </source>
</evidence>
<dbReference type="OrthoDB" id="758862at2759"/>
<dbReference type="AlphaFoldDB" id="A0A8T0NWB8"/>
<evidence type="ECO:0000256" key="7">
    <source>
        <dbReference type="SAM" id="MobiDB-lite"/>
    </source>
</evidence>
<organism evidence="8 9">
    <name type="scientific">Panicum virgatum</name>
    <name type="common">Blackwell switchgrass</name>
    <dbReference type="NCBI Taxonomy" id="38727"/>
    <lineage>
        <taxon>Eukaryota</taxon>
        <taxon>Viridiplantae</taxon>
        <taxon>Streptophyta</taxon>
        <taxon>Embryophyta</taxon>
        <taxon>Tracheophyta</taxon>
        <taxon>Spermatophyta</taxon>
        <taxon>Magnoliopsida</taxon>
        <taxon>Liliopsida</taxon>
        <taxon>Poales</taxon>
        <taxon>Poaceae</taxon>
        <taxon>PACMAD clade</taxon>
        <taxon>Panicoideae</taxon>
        <taxon>Panicodae</taxon>
        <taxon>Paniceae</taxon>
        <taxon>Panicinae</taxon>
        <taxon>Panicum</taxon>
        <taxon>Panicum sect. Hiantes</taxon>
    </lineage>
</organism>
<dbReference type="InterPro" id="IPR039937">
    <property type="entry name" value="SNX20/SNX21"/>
</dbReference>
<feature type="region of interest" description="Disordered" evidence="7">
    <location>
        <begin position="1010"/>
        <end position="1061"/>
    </location>
</feature>
<feature type="region of interest" description="Disordered" evidence="7">
    <location>
        <begin position="694"/>
        <end position="772"/>
    </location>
</feature>
<comment type="subcellular location">
    <subcellularLocation>
        <location evidence="1">Early endosome membrane</location>
        <topology evidence="1">Peripheral membrane protein</topology>
        <orientation evidence="1">Cytoplasmic side</orientation>
    </subcellularLocation>
</comment>
<keyword evidence="9" id="KW-1185">Reference proteome</keyword>
<comment type="caution">
    <text evidence="8">The sequence shown here is derived from an EMBL/GenBank/DDBJ whole genome shotgun (WGS) entry which is preliminary data.</text>
</comment>
<keyword evidence="5" id="KW-0446">Lipid-binding</keyword>
<reference evidence="8" key="1">
    <citation type="submission" date="2020-05" db="EMBL/GenBank/DDBJ databases">
        <title>WGS assembly of Panicum virgatum.</title>
        <authorList>
            <person name="Lovell J.T."/>
            <person name="Jenkins J."/>
            <person name="Shu S."/>
            <person name="Juenger T.E."/>
            <person name="Schmutz J."/>
        </authorList>
    </citation>
    <scope>NUCLEOTIDE SEQUENCE</scope>
    <source>
        <strain evidence="8">AP13</strain>
    </source>
</reference>